<feature type="domain" description="DUF7088" evidence="3">
    <location>
        <begin position="39"/>
        <end position="124"/>
    </location>
</feature>
<dbReference type="RefSeq" id="WP_150054973.1">
    <property type="nucleotide sequence ID" value="NZ_VWXT01000391.1"/>
</dbReference>
<dbReference type="InterPro" id="IPR055396">
    <property type="entry name" value="DUF7088"/>
</dbReference>
<feature type="domain" description="ABC-type uncharacterised transport system" evidence="2">
    <location>
        <begin position="169"/>
        <end position="420"/>
    </location>
</feature>
<evidence type="ECO:0000259" key="3">
    <source>
        <dbReference type="Pfam" id="PF23357"/>
    </source>
</evidence>
<gene>
    <name evidence="4" type="ORF">F3K53_22145</name>
</gene>
<dbReference type="EMBL" id="VWXT01000391">
    <property type="protein sequence ID" value="KAA6174163.1"/>
    <property type="molecule type" value="Genomic_DNA"/>
</dbReference>
<name>A0A5M8ENF4_PSEVE</name>
<evidence type="ECO:0000313" key="5">
    <source>
        <dbReference type="Proteomes" id="UP000323909"/>
    </source>
</evidence>
<dbReference type="Proteomes" id="UP000323909">
    <property type="component" value="Unassembled WGS sequence"/>
</dbReference>
<reference evidence="4 5" key="1">
    <citation type="submission" date="2019-09" db="EMBL/GenBank/DDBJ databases">
        <title>Genomic sequencing of 4 copper resistant soil isolates.</title>
        <authorList>
            <person name="Havryliuk O."/>
        </authorList>
    </citation>
    <scope>NUCLEOTIDE SEQUENCE [LARGE SCALE GENOMIC DNA]</scope>
    <source>
        <strain evidence="4 5">UKR4</strain>
    </source>
</reference>
<dbReference type="Pfam" id="PF09822">
    <property type="entry name" value="ABC_transp_aux"/>
    <property type="match status" value="1"/>
</dbReference>
<sequence>MRSALRTGMTLSVILLLFLAFNLVWVVKLPDLRWDFSQQKNNSLSPAVMQLLATLDSPLDFYYFNASKPALKSNTLKQYGKRVEAKLKAFEQAARGRINLHIIDPAPFSEDAYKAGLYGLDDQQGFLGLIGTRDGQAAQRIESFRPDREHLLEYEISHLISQLLHPAPPVIGLLSGLPAGELIEPLVQELRGNFDLIELESSAHPIPARIKTLMLVHPRMLSEQTLYAVDQFVLGGGKLLMFIDPLSDMDPETPPTASRLDGLLVAWGIHMQSDKILLDRTYASSEHEPGLLTLPREAMNESDVSTWKLESVTVSNSGALLPLDNSRTTFTPLLQSSKQSALLEPGAPDSEIVPQGEHHVIAARIEGAAYSAFPDGIDGRPPGLQKAAQIHVVVVADTDVLSEEISSSAPHGNSLFVLNTLDNLAAPSVLADIRPRVMTRSLQTLANLRETTAHAYQTRANDLERRLAQTEKEWQRLNPEATALGTEVVDTNTQLQALNKERLRLPMELHALRMEAYAPLHRLERKVKWLVIAPMPALLCLLAAGLFRWQRRHRPIPASALY</sequence>
<accession>A0A5M8ENF4</accession>
<keyword evidence="1" id="KW-0472">Membrane</keyword>
<dbReference type="AlphaFoldDB" id="A0A5M8ENF4"/>
<evidence type="ECO:0000259" key="2">
    <source>
        <dbReference type="Pfam" id="PF09822"/>
    </source>
</evidence>
<dbReference type="Pfam" id="PF23357">
    <property type="entry name" value="DUF7088"/>
    <property type="match status" value="1"/>
</dbReference>
<proteinExistence type="predicted"/>
<feature type="transmembrane region" description="Helical" evidence="1">
    <location>
        <begin position="529"/>
        <end position="547"/>
    </location>
</feature>
<dbReference type="InterPro" id="IPR019196">
    <property type="entry name" value="ABC_transp_unknown"/>
</dbReference>
<evidence type="ECO:0000313" key="4">
    <source>
        <dbReference type="EMBL" id="KAA6174163.1"/>
    </source>
</evidence>
<protein>
    <submittedName>
        <fullName evidence="4">ABC transporter</fullName>
    </submittedName>
</protein>
<keyword evidence="1" id="KW-0812">Transmembrane</keyword>
<keyword evidence="1" id="KW-1133">Transmembrane helix</keyword>
<evidence type="ECO:0000256" key="1">
    <source>
        <dbReference type="SAM" id="Phobius"/>
    </source>
</evidence>
<comment type="caution">
    <text evidence="4">The sequence shown here is derived from an EMBL/GenBank/DDBJ whole genome shotgun (WGS) entry which is preliminary data.</text>
</comment>
<organism evidence="4 5">
    <name type="scientific">Pseudomonas veronii</name>
    <dbReference type="NCBI Taxonomy" id="76761"/>
    <lineage>
        <taxon>Bacteria</taxon>
        <taxon>Pseudomonadati</taxon>
        <taxon>Pseudomonadota</taxon>
        <taxon>Gammaproteobacteria</taxon>
        <taxon>Pseudomonadales</taxon>
        <taxon>Pseudomonadaceae</taxon>
        <taxon>Pseudomonas</taxon>
    </lineage>
</organism>